<accession>A6IQ52</accession>
<reference evidence="1 2" key="1">
    <citation type="submission" date="2005-09" db="EMBL/GenBank/DDBJ databases">
        <authorList>
            <person name="Mural R.J."/>
            <person name="Li P.W."/>
            <person name="Adams M.D."/>
            <person name="Amanatides P.G."/>
            <person name="Baden-Tillson H."/>
            <person name="Barnstead M."/>
            <person name="Chin S.H."/>
            <person name="Dew I."/>
            <person name="Evans C.A."/>
            <person name="Ferriera S."/>
            <person name="Flanigan M."/>
            <person name="Fosler C."/>
            <person name="Glodek A."/>
            <person name="Gu Z."/>
            <person name="Holt R.A."/>
            <person name="Jennings D."/>
            <person name="Kraft C.L."/>
            <person name="Lu F."/>
            <person name="Nguyen T."/>
            <person name="Nusskern D.R."/>
            <person name="Pfannkoch C.M."/>
            <person name="Sitter C."/>
            <person name="Sutton G.G."/>
            <person name="Venter J.C."/>
            <person name="Wang Z."/>
            <person name="Woodage T."/>
            <person name="Zheng X.H."/>
            <person name="Zhong F."/>
        </authorList>
    </citation>
    <scope>NUCLEOTIDE SEQUENCE [LARGE SCALE GENOMIC DNA]</scope>
    <source>
        <strain>BN</strain>
        <strain evidence="2">Sprague-Dawley</strain>
    </source>
</reference>
<proteinExistence type="predicted"/>
<organism evidence="1 2">
    <name type="scientific">Rattus norvegicus</name>
    <name type="common">Rat</name>
    <dbReference type="NCBI Taxonomy" id="10116"/>
    <lineage>
        <taxon>Eukaryota</taxon>
        <taxon>Metazoa</taxon>
        <taxon>Chordata</taxon>
        <taxon>Craniata</taxon>
        <taxon>Vertebrata</taxon>
        <taxon>Euteleostomi</taxon>
        <taxon>Mammalia</taxon>
        <taxon>Eutheria</taxon>
        <taxon>Euarchontoglires</taxon>
        <taxon>Glires</taxon>
        <taxon>Rodentia</taxon>
        <taxon>Myomorpha</taxon>
        <taxon>Muroidea</taxon>
        <taxon>Muridae</taxon>
        <taxon>Murinae</taxon>
        <taxon>Rattus</taxon>
    </lineage>
</organism>
<dbReference type="EMBL" id="CH473966">
    <property type="protein sequence ID" value="EDL95961.1"/>
    <property type="molecule type" value="Genomic_DNA"/>
</dbReference>
<evidence type="ECO:0000313" key="1">
    <source>
        <dbReference type="EMBL" id="EDL95961.1"/>
    </source>
</evidence>
<gene>
    <name evidence="1" type="ORF">rCG_36463</name>
</gene>
<protein>
    <submittedName>
        <fullName evidence="1">RCG36463</fullName>
    </submittedName>
</protein>
<dbReference type="AlphaFoldDB" id="A6IQ52"/>
<dbReference type="Proteomes" id="UP000234681">
    <property type="component" value="Chromosome X"/>
</dbReference>
<sequence length="49" mass="5832">MSTEALNFIRTARLFQKGHAILQSHRHCMNFLFFSHPRQYVCLLRLANI</sequence>
<name>A6IQ52_RAT</name>
<evidence type="ECO:0000313" key="2">
    <source>
        <dbReference type="Proteomes" id="UP000234681"/>
    </source>
</evidence>